<organism evidence="1 2">
    <name type="scientific">Nesidiocoris tenuis</name>
    <dbReference type="NCBI Taxonomy" id="355587"/>
    <lineage>
        <taxon>Eukaryota</taxon>
        <taxon>Metazoa</taxon>
        <taxon>Ecdysozoa</taxon>
        <taxon>Arthropoda</taxon>
        <taxon>Hexapoda</taxon>
        <taxon>Insecta</taxon>
        <taxon>Pterygota</taxon>
        <taxon>Neoptera</taxon>
        <taxon>Paraneoptera</taxon>
        <taxon>Hemiptera</taxon>
        <taxon>Heteroptera</taxon>
        <taxon>Panheteroptera</taxon>
        <taxon>Cimicomorpha</taxon>
        <taxon>Miridae</taxon>
        <taxon>Dicyphina</taxon>
        <taxon>Nesidiocoris</taxon>
    </lineage>
</organism>
<keyword evidence="2" id="KW-1185">Reference proteome</keyword>
<evidence type="ECO:0000313" key="1">
    <source>
        <dbReference type="EMBL" id="CAB0014417.1"/>
    </source>
</evidence>
<accession>A0A6H5HJS3</accession>
<dbReference type="Proteomes" id="UP000479000">
    <property type="component" value="Unassembled WGS sequence"/>
</dbReference>
<reference evidence="1 2" key="1">
    <citation type="submission" date="2020-02" db="EMBL/GenBank/DDBJ databases">
        <authorList>
            <person name="Ferguson B K."/>
        </authorList>
    </citation>
    <scope>NUCLEOTIDE SEQUENCE [LARGE SCALE GENOMIC DNA]</scope>
</reference>
<evidence type="ECO:0000313" key="2">
    <source>
        <dbReference type="Proteomes" id="UP000479000"/>
    </source>
</evidence>
<protein>
    <submittedName>
        <fullName evidence="1">Uncharacterized protein</fullName>
    </submittedName>
</protein>
<dbReference type="EMBL" id="CADCXU010027790">
    <property type="protein sequence ID" value="CAB0014417.1"/>
    <property type="molecule type" value="Genomic_DNA"/>
</dbReference>
<name>A0A6H5HJS3_9HEMI</name>
<proteinExistence type="predicted"/>
<gene>
    <name evidence="1" type="ORF">NTEN_LOCUS18846</name>
</gene>
<dbReference type="AlphaFoldDB" id="A0A6H5HJS3"/>
<dbReference type="OrthoDB" id="6594008at2759"/>
<sequence length="237" mass="27809">MKLKRLIWGAVKSFFLTYYRKFVSLFENPWEQLDSDEDVLDYYQYRQVRRIQREYWVHLYIRKNTNSRLFVAEKELSQTDREFIALYRMSKPSFQELKKLISLFVQKMNANIFPRVPRKFIVVQTSCFSTSPSNFTLNSWSLIFRVAIPISYRMRQSGVFLVNGGNGIALQSRIGTVVQKKLLLIHIYSESLPELVSAVNGNIGIVLKSRIGTKLQKKLFLIHIYSESLPEQVSEGY</sequence>